<gene>
    <name evidence="3" type="ORF">OOA_14845</name>
</gene>
<dbReference type="Pfam" id="PF00419">
    <property type="entry name" value="Fimbrial"/>
    <property type="match status" value="1"/>
</dbReference>
<reference evidence="3 4" key="1">
    <citation type="journal article" date="2012" name="BMC Genomics">
        <title>Comparative genomics of bacteria in the genus Providencia isolated from wild Drosophila melanogaster.</title>
        <authorList>
            <person name="Galac M.R."/>
            <person name="Lazzaro B.P."/>
        </authorList>
    </citation>
    <scope>NUCLEOTIDE SEQUENCE [LARGE SCALE GENOMIC DNA]</scope>
    <source>
        <strain evidence="3 4">DSM 19968</strain>
    </source>
</reference>
<dbReference type="PANTHER" id="PTHR33420">
    <property type="entry name" value="FIMBRIAL SUBUNIT ELFA-RELATED"/>
    <property type="match status" value="1"/>
</dbReference>
<dbReference type="eggNOG" id="COG3539">
    <property type="taxonomic scope" value="Bacteria"/>
</dbReference>
<feature type="domain" description="Fimbrial-type adhesion" evidence="2">
    <location>
        <begin position="30"/>
        <end position="169"/>
    </location>
</feature>
<dbReference type="PANTHER" id="PTHR33420:SF27">
    <property type="entry name" value="PROTEIN FIMG"/>
    <property type="match status" value="1"/>
</dbReference>
<name>K8W902_9GAMM</name>
<feature type="signal peptide" evidence="1">
    <location>
        <begin position="1"/>
        <end position="22"/>
    </location>
</feature>
<accession>K8W902</accession>
<keyword evidence="4" id="KW-1185">Reference proteome</keyword>
<evidence type="ECO:0000313" key="3">
    <source>
        <dbReference type="EMBL" id="EKT57153.1"/>
    </source>
</evidence>
<dbReference type="AlphaFoldDB" id="K8W902"/>
<dbReference type="OrthoDB" id="6463909at2"/>
<dbReference type="InterPro" id="IPR050263">
    <property type="entry name" value="Bact_Fimbrial_Adh_Pro"/>
</dbReference>
<dbReference type="HOGENOM" id="CLU_088965_6_1_6"/>
<dbReference type="InterPro" id="IPR000259">
    <property type="entry name" value="Adhesion_dom_fimbrial"/>
</dbReference>
<evidence type="ECO:0000256" key="1">
    <source>
        <dbReference type="SAM" id="SignalP"/>
    </source>
</evidence>
<dbReference type="Gene3D" id="2.60.40.1090">
    <property type="entry name" value="Fimbrial-type adhesion domain"/>
    <property type="match status" value="1"/>
</dbReference>
<dbReference type="InterPro" id="IPR036937">
    <property type="entry name" value="Adhesion_dom_fimbrial_sf"/>
</dbReference>
<dbReference type="GO" id="GO:0043709">
    <property type="term" value="P:cell adhesion involved in single-species biofilm formation"/>
    <property type="evidence" value="ECO:0007669"/>
    <property type="project" value="TreeGrafter"/>
</dbReference>
<evidence type="ECO:0000259" key="2">
    <source>
        <dbReference type="Pfam" id="PF00419"/>
    </source>
</evidence>
<dbReference type="STRING" id="1141662.OOA_14845"/>
<dbReference type="GO" id="GO:0009289">
    <property type="term" value="C:pilus"/>
    <property type="evidence" value="ECO:0007669"/>
    <property type="project" value="InterPro"/>
</dbReference>
<dbReference type="PATRIC" id="fig|1141662.3.peg.3013"/>
<dbReference type="EMBL" id="AKKL01000040">
    <property type="protein sequence ID" value="EKT57153.1"/>
    <property type="molecule type" value="Genomic_DNA"/>
</dbReference>
<comment type="caution">
    <text evidence="3">The sequence shown here is derived from an EMBL/GenBank/DDBJ whole genome shotgun (WGS) entry which is preliminary data.</text>
</comment>
<dbReference type="SUPFAM" id="SSF49401">
    <property type="entry name" value="Bacterial adhesins"/>
    <property type="match status" value="1"/>
</dbReference>
<dbReference type="RefSeq" id="WP_008912954.1">
    <property type="nucleotide sequence ID" value="NZ_KB233224.1"/>
</dbReference>
<proteinExistence type="predicted"/>
<keyword evidence="1" id="KW-0732">Signal</keyword>
<sequence>MKKPLISLLLIHISLIPLTSKAETNITLDFSGNIKAASCNITGGNNINIDLERIPVDLFNTPQSGSEWHDFNINLTNCSSSINQVKLTFSGAADTGDLDSLYKNQGTATNIAVQLQNGDGSIPLGNQKILTASVTNQEATIPLRTRAFSVSGNAIPGSISANITATITYL</sequence>
<feature type="chain" id="PRO_5003920941" evidence="1">
    <location>
        <begin position="23"/>
        <end position="170"/>
    </location>
</feature>
<dbReference type="InterPro" id="IPR008966">
    <property type="entry name" value="Adhesion_dom_sf"/>
</dbReference>
<organism evidence="3 4">
    <name type="scientific">Providencia burhodogranariea DSM 19968</name>
    <dbReference type="NCBI Taxonomy" id="1141662"/>
    <lineage>
        <taxon>Bacteria</taxon>
        <taxon>Pseudomonadati</taxon>
        <taxon>Pseudomonadota</taxon>
        <taxon>Gammaproteobacteria</taxon>
        <taxon>Enterobacterales</taxon>
        <taxon>Morganellaceae</taxon>
        <taxon>Providencia</taxon>
    </lineage>
</organism>
<evidence type="ECO:0000313" key="4">
    <source>
        <dbReference type="Proteomes" id="UP000009336"/>
    </source>
</evidence>
<protein>
    <submittedName>
        <fullName evidence="3">Fimbrial subunit</fullName>
    </submittedName>
</protein>
<dbReference type="Proteomes" id="UP000009336">
    <property type="component" value="Unassembled WGS sequence"/>
</dbReference>